<feature type="binding site" evidence="12">
    <location>
        <position position="383"/>
    </location>
    <ligand>
        <name>substrate</name>
    </ligand>
</feature>
<dbReference type="InterPro" id="IPR014732">
    <property type="entry name" value="OMPdecase"/>
</dbReference>
<dbReference type="InterPro" id="IPR000836">
    <property type="entry name" value="PRTase_dom"/>
</dbReference>
<evidence type="ECO:0000256" key="11">
    <source>
        <dbReference type="PIRSR" id="PIRSR614732-1"/>
    </source>
</evidence>
<dbReference type="EMBL" id="LCPF01000004">
    <property type="protein sequence ID" value="KKU91064.1"/>
    <property type="molecule type" value="Genomic_DNA"/>
</dbReference>
<dbReference type="GO" id="GO:0005829">
    <property type="term" value="C:cytosol"/>
    <property type="evidence" value="ECO:0007669"/>
    <property type="project" value="TreeGrafter"/>
</dbReference>
<organism evidence="15 16">
    <name type="scientific">Candidatus Jorgensenbacteria bacterium GW2011_GWA1_48_11</name>
    <dbReference type="NCBI Taxonomy" id="1618660"/>
    <lineage>
        <taxon>Bacteria</taxon>
        <taxon>Candidatus Joergenseniibacteriota</taxon>
    </lineage>
</organism>
<dbReference type="InterPro" id="IPR029057">
    <property type="entry name" value="PRTase-like"/>
</dbReference>
<comment type="similarity">
    <text evidence="13">Belongs to the OMP decarboxylase family.</text>
</comment>
<dbReference type="AlphaFoldDB" id="A0A0G1UAA8"/>
<dbReference type="InterPro" id="IPR011060">
    <property type="entry name" value="RibuloseP-bd_barrel"/>
</dbReference>
<evidence type="ECO:0000256" key="1">
    <source>
        <dbReference type="ARBA" id="ARBA00002356"/>
    </source>
</evidence>
<comment type="pathway">
    <text evidence="2 13">Pyrimidine metabolism; UMP biosynthesis via de novo pathway; UMP from orotate: step 2/2.</text>
</comment>
<dbReference type="SUPFAM" id="SSF51366">
    <property type="entry name" value="Ribulose-phoshate binding barrel"/>
    <property type="match status" value="1"/>
</dbReference>
<evidence type="ECO:0000256" key="2">
    <source>
        <dbReference type="ARBA" id="ARBA00004861"/>
    </source>
</evidence>
<gene>
    <name evidence="15" type="ORF">UY23_C0004G0009</name>
</gene>
<evidence type="ECO:0000259" key="14">
    <source>
        <dbReference type="SMART" id="SM00934"/>
    </source>
</evidence>
<feature type="binding site" evidence="12">
    <location>
        <position position="412"/>
    </location>
    <ligand>
        <name>substrate</name>
    </ligand>
</feature>
<keyword evidence="7 13" id="KW-0210">Decarboxylase</keyword>
<accession>A0A0G1UAA8</accession>
<dbReference type="Pfam" id="PF00215">
    <property type="entry name" value="OMPdecase"/>
    <property type="match status" value="1"/>
</dbReference>
<comment type="caution">
    <text evidence="15">The sequence shown here is derived from an EMBL/GenBank/DDBJ whole genome shotgun (WGS) entry which is preliminary data.</text>
</comment>
<dbReference type="InterPro" id="IPR013785">
    <property type="entry name" value="Aldolase_TIM"/>
</dbReference>
<comment type="function">
    <text evidence="1">Catalyzes the decarboxylation of orotidine 5'-monophosphate (OMP) to uridine 5'-monophosphate (UMP).</text>
</comment>
<dbReference type="PATRIC" id="fig|1618660.3.peg.571"/>
<dbReference type="Gene3D" id="3.40.50.2020">
    <property type="match status" value="1"/>
</dbReference>
<comment type="catalytic activity">
    <reaction evidence="10 13">
        <text>orotidine 5'-phosphate + H(+) = UMP + CO2</text>
        <dbReference type="Rhea" id="RHEA:11596"/>
        <dbReference type="ChEBI" id="CHEBI:15378"/>
        <dbReference type="ChEBI" id="CHEBI:16526"/>
        <dbReference type="ChEBI" id="CHEBI:57538"/>
        <dbReference type="ChEBI" id="CHEBI:57865"/>
        <dbReference type="EC" id="4.1.1.23"/>
    </reaction>
</comment>
<feature type="binding site" evidence="12">
    <location>
        <position position="324"/>
    </location>
    <ligand>
        <name>substrate</name>
    </ligand>
</feature>
<protein>
    <recommendedName>
        <fullName evidence="6 13">Orotidine 5'-phosphate decarboxylase</fullName>
        <ecNumber evidence="5 13">4.1.1.23</ecNumber>
    </recommendedName>
</protein>
<reference evidence="15 16" key="1">
    <citation type="journal article" date="2015" name="Nature">
        <title>rRNA introns, odd ribosomes, and small enigmatic genomes across a large radiation of phyla.</title>
        <authorList>
            <person name="Brown C.T."/>
            <person name="Hug L.A."/>
            <person name="Thomas B.C."/>
            <person name="Sharon I."/>
            <person name="Castelle C.J."/>
            <person name="Singh A."/>
            <person name="Wilkins M.J."/>
            <person name="Williams K.H."/>
            <person name="Banfield J.F."/>
        </authorList>
    </citation>
    <scope>NUCLEOTIDE SEQUENCE [LARGE SCALE GENOMIC DNA]</scope>
</reference>
<dbReference type="SUPFAM" id="SSF53271">
    <property type="entry name" value="PRTase-like"/>
    <property type="match status" value="1"/>
</dbReference>
<evidence type="ECO:0000256" key="13">
    <source>
        <dbReference type="RuleBase" id="RU000512"/>
    </source>
</evidence>
<evidence type="ECO:0000256" key="9">
    <source>
        <dbReference type="ARBA" id="ARBA00023239"/>
    </source>
</evidence>
<feature type="active site" description="For OMPdecase activity" evidence="11">
    <location>
        <position position="267"/>
    </location>
</feature>
<dbReference type="CDD" id="cd04725">
    <property type="entry name" value="OMP_decarboxylase_like"/>
    <property type="match status" value="1"/>
</dbReference>
<keyword evidence="9 13" id="KW-0456">Lyase</keyword>
<dbReference type="CDD" id="cd06223">
    <property type="entry name" value="PRTases_typeI"/>
    <property type="match status" value="1"/>
</dbReference>
<dbReference type="NCBIfam" id="NF001273">
    <property type="entry name" value="PRK00230.1"/>
    <property type="match status" value="1"/>
</dbReference>
<dbReference type="GO" id="GO:0006207">
    <property type="term" value="P:'de novo' pyrimidine nucleobase biosynthetic process"/>
    <property type="evidence" value="ECO:0007669"/>
    <property type="project" value="InterPro"/>
</dbReference>
<evidence type="ECO:0000313" key="16">
    <source>
        <dbReference type="Proteomes" id="UP000034956"/>
    </source>
</evidence>
<comment type="similarity">
    <text evidence="3">In the N-terminal section; belongs to the purine/pyrimidine phosphoribosyltransferase family.</text>
</comment>
<dbReference type="PROSITE" id="PS00156">
    <property type="entry name" value="OMPDECASE"/>
    <property type="match status" value="1"/>
</dbReference>
<dbReference type="PANTHER" id="PTHR32119">
    <property type="entry name" value="OROTIDINE 5'-PHOSPHATE DECARBOXYLASE"/>
    <property type="match status" value="1"/>
</dbReference>
<feature type="binding site" evidence="12">
    <location>
        <position position="392"/>
    </location>
    <ligand>
        <name>substrate</name>
    </ligand>
</feature>
<name>A0A0G1UAA8_9BACT</name>
<dbReference type="NCBIfam" id="TIGR01740">
    <property type="entry name" value="pyrF"/>
    <property type="match status" value="1"/>
</dbReference>
<feature type="binding site" evidence="12">
    <location>
        <position position="241"/>
    </location>
    <ligand>
        <name>substrate</name>
    </ligand>
</feature>
<dbReference type="Proteomes" id="UP000034956">
    <property type="component" value="Unassembled WGS sequence"/>
</dbReference>
<comment type="similarity">
    <text evidence="4">In the C-terminal section; belongs to the OMP decarboxylase family.</text>
</comment>
<evidence type="ECO:0000256" key="5">
    <source>
        <dbReference type="ARBA" id="ARBA00012321"/>
    </source>
</evidence>
<feature type="binding site" evidence="12">
    <location>
        <position position="219"/>
    </location>
    <ligand>
        <name>substrate</name>
    </ligand>
</feature>
<dbReference type="GO" id="GO:0004590">
    <property type="term" value="F:orotidine-5'-phosphate decarboxylase activity"/>
    <property type="evidence" value="ECO:0007669"/>
    <property type="project" value="UniProtKB-EC"/>
</dbReference>
<dbReference type="UniPathway" id="UPA00070">
    <property type="reaction ID" value="UER00120"/>
</dbReference>
<dbReference type="SMART" id="SM00934">
    <property type="entry name" value="OMPdecase"/>
    <property type="match status" value="1"/>
</dbReference>
<dbReference type="PANTHER" id="PTHR32119:SF2">
    <property type="entry name" value="OROTIDINE 5'-PHOSPHATE DECARBOXYLASE"/>
    <property type="match status" value="1"/>
</dbReference>
<sequence>MRQAPQAPWLDPTEQEELVRLLLTNNLIKFSNRRDLPLKSGGKTDVYINLRDARNNPAAIKAIARAFENPLRRLGPDRFIEIPDSVSCFAGPLAIATGIPYITIREAPKAGRVAKAASIGQAPFGSSAAIIDDVVTDGESKIIPFLEAKELGLAVRELVVLVDRQQGWRKKFAERGIDLAVWPGMTLHDVRKLLVSQLGIMQRCDPETEKTNCIIVALDGKSWEETLAIADPLRPSGAILKVNDLLFDKGIASLIPDLQVYGRVMADLKCHDIPNTVKNTCERLRACPPWAVTVHASGGPEMVSAAVEALKGTPTKVLAITVLTSINEATSEEIFSRRPAEEVAVLAKMAAEAGAHGFVCSPQEVKMLKDSYPDKTIVTPGIRSDGTPKDDQARIATPKAAKENGADFLVMGRQILGAPDPVAEVKRVMTEELA</sequence>
<feature type="domain" description="Orotidine 5'-phosphate decarboxylase" evidence="14">
    <location>
        <begin position="213"/>
        <end position="428"/>
    </location>
</feature>
<dbReference type="EC" id="4.1.1.23" evidence="5 13"/>
<evidence type="ECO:0000256" key="10">
    <source>
        <dbReference type="ARBA" id="ARBA00049157"/>
    </source>
</evidence>
<keyword evidence="8 13" id="KW-0665">Pyrimidine biosynthesis</keyword>
<evidence type="ECO:0000256" key="7">
    <source>
        <dbReference type="ARBA" id="ARBA00022793"/>
    </source>
</evidence>
<dbReference type="InterPro" id="IPR001754">
    <property type="entry name" value="OMPdeCOase_dom"/>
</dbReference>
<feature type="active site" description="For OMPdecase activity" evidence="11">
    <location>
        <position position="269"/>
    </location>
</feature>
<feature type="binding site" evidence="12">
    <location>
        <position position="413"/>
    </location>
    <ligand>
        <name>substrate</name>
    </ligand>
</feature>
<dbReference type="Gene3D" id="3.20.20.70">
    <property type="entry name" value="Aldolase class I"/>
    <property type="match status" value="1"/>
</dbReference>
<evidence type="ECO:0000256" key="3">
    <source>
        <dbReference type="ARBA" id="ARBA00006221"/>
    </source>
</evidence>
<feature type="active site" description="For OMPdecase activity" evidence="11">
    <location>
        <position position="272"/>
    </location>
</feature>
<dbReference type="GO" id="GO:0044205">
    <property type="term" value="P:'de novo' UMP biosynthetic process"/>
    <property type="evidence" value="ECO:0007669"/>
    <property type="project" value="UniProtKB-UniPathway"/>
</dbReference>
<evidence type="ECO:0000256" key="12">
    <source>
        <dbReference type="PIRSR" id="PIRSR614732-2"/>
    </source>
</evidence>
<evidence type="ECO:0000313" key="15">
    <source>
        <dbReference type="EMBL" id="KKU91064.1"/>
    </source>
</evidence>
<evidence type="ECO:0000256" key="4">
    <source>
        <dbReference type="ARBA" id="ARBA00009769"/>
    </source>
</evidence>
<dbReference type="InterPro" id="IPR018089">
    <property type="entry name" value="OMPdecase_AS"/>
</dbReference>
<proteinExistence type="inferred from homology"/>
<evidence type="ECO:0000256" key="8">
    <source>
        <dbReference type="ARBA" id="ARBA00022975"/>
    </source>
</evidence>
<evidence type="ECO:0000256" key="6">
    <source>
        <dbReference type="ARBA" id="ARBA00021923"/>
    </source>
</evidence>